<evidence type="ECO:0000313" key="3">
    <source>
        <dbReference type="Proteomes" id="UP000837857"/>
    </source>
</evidence>
<evidence type="ECO:0000256" key="1">
    <source>
        <dbReference type="SAM" id="MobiDB-lite"/>
    </source>
</evidence>
<reference evidence="2" key="1">
    <citation type="submission" date="2022-03" db="EMBL/GenBank/DDBJ databases">
        <authorList>
            <person name="Martin H S."/>
        </authorList>
    </citation>
    <scope>NUCLEOTIDE SEQUENCE</scope>
</reference>
<dbReference type="Proteomes" id="UP000837857">
    <property type="component" value="Chromosome 7"/>
</dbReference>
<feature type="region of interest" description="Disordered" evidence="1">
    <location>
        <begin position="205"/>
        <end position="231"/>
    </location>
</feature>
<evidence type="ECO:0008006" key="4">
    <source>
        <dbReference type="Google" id="ProtNLM"/>
    </source>
</evidence>
<gene>
    <name evidence="2" type="ORF">IPOD504_LOCUS16099</name>
</gene>
<organism evidence="2 3">
    <name type="scientific">Iphiclides podalirius</name>
    <name type="common">scarce swallowtail</name>
    <dbReference type="NCBI Taxonomy" id="110791"/>
    <lineage>
        <taxon>Eukaryota</taxon>
        <taxon>Metazoa</taxon>
        <taxon>Ecdysozoa</taxon>
        <taxon>Arthropoda</taxon>
        <taxon>Hexapoda</taxon>
        <taxon>Insecta</taxon>
        <taxon>Pterygota</taxon>
        <taxon>Neoptera</taxon>
        <taxon>Endopterygota</taxon>
        <taxon>Lepidoptera</taxon>
        <taxon>Glossata</taxon>
        <taxon>Ditrysia</taxon>
        <taxon>Papilionoidea</taxon>
        <taxon>Papilionidae</taxon>
        <taxon>Papilioninae</taxon>
        <taxon>Iphiclides</taxon>
    </lineage>
</organism>
<name>A0ABN8J1T2_9NEOP</name>
<dbReference type="EMBL" id="OW152819">
    <property type="protein sequence ID" value="CAH2074488.1"/>
    <property type="molecule type" value="Genomic_DNA"/>
</dbReference>
<keyword evidence="3" id="KW-1185">Reference proteome</keyword>
<proteinExistence type="predicted"/>
<sequence>MGRQWRRLFRNEGGPLLQETRSVSDVIREVKSPLLESRTRPAVCRCAHIGPRVIVGHRAATLACIQLQMRTALAVAETLFGTLECRGEGSSDTGVLTVLPTTQRGHNGTTKVCWSLTSRGTIGASQAGAVERLGGTRVLSAVDRGQQQIRREGAALLPPPMTRPLHAGGAARLTGCRGVNGGGHHLNPSLFARRRHFLPTPLEKKKKNKTRHISHKDSSRSQPSRFLLNAR</sequence>
<evidence type="ECO:0000313" key="2">
    <source>
        <dbReference type="EMBL" id="CAH2074488.1"/>
    </source>
</evidence>
<feature type="non-terminal residue" evidence="2">
    <location>
        <position position="231"/>
    </location>
</feature>
<accession>A0ABN8J1T2</accession>
<protein>
    <recommendedName>
        <fullName evidence="4">Ribosomal protein L2</fullName>
    </recommendedName>
</protein>
<feature type="compositionally biased region" description="Basic residues" evidence="1">
    <location>
        <begin position="205"/>
        <end position="214"/>
    </location>
</feature>